<feature type="region of interest" description="Disordered" evidence="2">
    <location>
        <begin position="163"/>
        <end position="182"/>
    </location>
</feature>
<dbReference type="Proteomes" id="UP000037460">
    <property type="component" value="Unassembled WGS sequence"/>
</dbReference>
<evidence type="ECO:0000256" key="1">
    <source>
        <dbReference type="PROSITE-ProRule" id="PRU00723"/>
    </source>
</evidence>
<evidence type="ECO:0000259" key="3">
    <source>
        <dbReference type="PROSITE" id="PS50103"/>
    </source>
</evidence>
<feature type="region of interest" description="Disordered" evidence="2">
    <location>
        <begin position="18"/>
        <end position="149"/>
    </location>
</feature>
<accession>A0A0M0JW80</accession>
<keyword evidence="1" id="KW-0862">Zinc</keyword>
<feature type="compositionally biased region" description="Basic and acidic residues" evidence="2">
    <location>
        <begin position="47"/>
        <end position="105"/>
    </location>
</feature>
<keyword evidence="1" id="KW-0479">Metal-binding</keyword>
<reference evidence="5" key="1">
    <citation type="journal article" date="2015" name="PLoS Genet.">
        <title>Genome Sequence and Transcriptome Analyses of Chrysochromulina tobin: Metabolic Tools for Enhanced Algal Fitness in the Prominent Order Prymnesiales (Haptophyceae).</title>
        <authorList>
            <person name="Hovde B.T."/>
            <person name="Deodato C.R."/>
            <person name="Hunsperger H.M."/>
            <person name="Ryken S.A."/>
            <person name="Yost W."/>
            <person name="Jha R.K."/>
            <person name="Patterson J."/>
            <person name="Monnat R.J. Jr."/>
            <person name="Barlow S.B."/>
            <person name="Starkenburg S.R."/>
            <person name="Cattolico R.A."/>
        </authorList>
    </citation>
    <scope>NUCLEOTIDE SEQUENCE</scope>
    <source>
        <strain evidence="5">CCMP291</strain>
    </source>
</reference>
<dbReference type="EMBL" id="JWZX01002203">
    <property type="protein sequence ID" value="KOO30547.1"/>
    <property type="molecule type" value="Genomic_DNA"/>
</dbReference>
<keyword evidence="5" id="KW-1185">Reference proteome</keyword>
<dbReference type="PROSITE" id="PS50103">
    <property type="entry name" value="ZF_C3H1"/>
    <property type="match status" value="1"/>
</dbReference>
<feature type="domain" description="C3H1-type" evidence="3">
    <location>
        <begin position="87"/>
        <end position="118"/>
    </location>
</feature>
<feature type="compositionally biased region" description="Basic and acidic residues" evidence="2">
    <location>
        <begin position="114"/>
        <end position="138"/>
    </location>
</feature>
<keyword evidence="1" id="KW-0863">Zinc-finger</keyword>
<feature type="zinc finger region" description="C3H1-type" evidence="1">
    <location>
        <begin position="87"/>
        <end position="118"/>
    </location>
</feature>
<name>A0A0M0JW80_9EUKA</name>
<sequence>MTEQTKKSVTRALLAAIEHRDLMPWLCKPRTAEEEVPAPAAKQGGRNRGERSEREGDRDGGRDRQSRSGEREPRSGDRKFRKDEEERRSRPICENYRRDGKCDAHAKRKCKDKRHPDQWRNIGEDAYKAGEARDRTGVAEEAPSTVSPQWAAVKVSRETLIQRWDRRHSTEPPPESAEAGEIRMYRPLEPGPAASETVLIGGSGVYSSPFHDDKRGGNAAEAYRQWLTGSHAAGVLGRAHAVGVRKAWK</sequence>
<dbReference type="GO" id="GO:0008270">
    <property type="term" value="F:zinc ion binding"/>
    <property type="evidence" value="ECO:0007669"/>
    <property type="project" value="UniProtKB-KW"/>
</dbReference>
<comment type="caution">
    <text evidence="4">The sequence shown here is derived from an EMBL/GenBank/DDBJ whole genome shotgun (WGS) entry which is preliminary data.</text>
</comment>
<feature type="non-terminal residue" evidence="4">
    <location>
        <position position="249"/>
    </location>
</feature>
<evidence type="ECO:0000313" key="4">
    <source>
        <dbReference type="EMBL" id="KOO30547.1"/>
    </source>
</evidence>
<evidence type="ECO:0000256" key="2">
    <source>
        <dbReference type="SAM" id="MobiDB-lite"/>
    </source>
</evidence>
<dbReference type="InterPro" id="IPR000571">
    <property type="entry name" value="Znf_CCCH"/>
</dbReference>
<gene>
    <name evidence="4" type="ORF">Ctob_013334</name>
</gene>
<proteinExistence type="predicted"/>
<protein>
    <recommendedName>
        <fullName evidence="3">C3H1-type domain-containing protein</fullName>
    </recommendedName>
</protein>
<organism evidence="4 5">
    <name type="scientific">Chrysochromulina tobinii</name>
    <dbReference type="NCBI Taxonomy" id="1460289"/>
    <lineage>
        <taxon>Eukaryota</taxon>
        <taxon>Haptista</taxon>
        <taxon>Haptophyta</taxon>
        <taxon>Prymnesiophyceae</taxon>
        <taxon>Prymnesiales</taxon>
        <taxon>Chrysochromulinaceae</taxon>
        <taxon>Chrysochromulina</taxon>
    </lineage>
</organism>
<dbReference type="AlphaFoldDB" id="A0A0M0JW80"/>
<evidence type="ECO:0000313" key="5">
    <source>
        <dbReference type="Proteomes" id="UP000037460"/>
    </source>
</evidence>